<dbReference type="EMBL" id="KN817637">
    <property type="protein sequence ID" value="KJA15730.1"/>
    <property type="molecule type" value="Genomic_DNA"/>
</dbReference>
<evidence type="ECO:0000256" key="1">
    <source>
        <dbReference type="SAM" id="MobiDB-lite"/>
    </source>
</evidence>
<name>A0A0D2P5P1_HYPSF</name>
<protein>
    <submittedName>
        <fullName evidence="2">Uncharacterized protein</fullName>
    </submittedName>
</protein>
<feature type="region of interest" description="Disordered" evidence="1">
    <location>
        <begin position="555"/>
        <end position="580"/>
    </location>
</feature>
<accession>A0A0D2P5P1</accession>
<evidence type="ECO:0000313" key="3">
    <source>
        <dbReference type="Proteomes" id="UP000054270"/>
    </source>
</evidence>
<feature type="region of interest" description="Disordered" evidence="1">
    <location>
        <begin position="375"/>
        <end position="401"/>
    </location>
</feature>
<feature type="region of interest" description="Disordered" evidence="1">
    <location>
        <begin position="286"/>
        <end position="315"/>
    </location>
</feature>
<sequence length="827" mass="89539">MRTLTLLPRLPLIKALLSQGNLLPSAPRPLLPFATPARDDRCVGDHLTYGRCMRCAPAAMGASPYHQSRTPSLLMSAPPPPPSYVHPARFAPQFPSPRSLWSCRACTRNQHRDRRVPTLWIGRHAALRALHDGTATAAVPHVRVCTPAEAALGLNARIQMWEDHEDERKALRWYMREHDTGGHLPDTRPRCSHGAFFLNHDDDVDHPKNTAPAESIHAAQVIASLAPTSRSALSSSRTGFKPPAPLSKAFRRALGFQLRSAAARDAFCIRGTRMCYAPTRTGAAPYRKAGTPSLQFPRRPPRPHGAHPPRTAHHQPHVHAACGLRVLAARTMTAVVPAFWNRKPPLPADCTAEQPPLALATSLQIPTITPSVPITLSRSSRHPPVPRSHSSSVPGPRAGDTCSGWGAHVRGNAAACALRRPPPELQNTRAAARSTRTDLSRTPGRAMAPIRKWAPHTLRTYTARARCPANPAKAWLYNSRRTGRTLRATSMLSILRSHPSSQDHKPARERPARRACQCPARKHSTCTDIPRAPRALQPRLRCVSSSNGTALRTDATCHSPPARTHPLSQTPAPKSAEVEGVRATWPKRALRIVFDAPLDAATWILASACLQPPTCQVGTRSAGRCTTDGGTAHSALCALHAVHQHEGEGDGAPHRAPVKWTVDARSKRAAGSARCLQRASGAVICAADPMHMDSRPGCSSAKTCADGAGLSSLHVECMGASRARSTYRRHAGGMWAYGRAHCACSKARKETPRARDRDCTGVKCWLDAAERGSIPAPLALDPSRRVHYPTPSFHSAGKTSRRRVTTPRAAARIGITQVATVCMYEAG</sequence>
<dbReference type="Proteomes" id="UP000054270">
    <property type="component" value="Unassembled WGS sequence"/>
</dbReference>
<organism evidence="2 3">
    <name type="scientific">Hypholoma sublateritium (strain FD-334 SS-4)</name>
    <dbReference type="NCBI Taxonomy" id="945553"/>
    <lineage>
        <taxon>Eukaryota</taxon>
        <taxon>Fungi</taxon>
        <taxon>Dikarya</taxon>
        <taxon>Basidiomycota</taxon>
        <taxon>Agaricomycotina</taxon>
        <taxon>Agaricomycetes</taxon>
        <taxon>Agaricomycetidae</taxon>
        <taxon>Agaricales</taxon>
        <taxon>Agaricineae</taxon>
        <taxon>Strophariaceae</taxon>
        <taxon>Hypholoma</taxon>
    </lineage>
</organism>
<dbReference type="AlphaFoldDB" id="A0A0D2P5P1"/>
<feature type="compositionally biased region" description="Basic residues" evidence="1">
    <location>
        <begin position="299"/>
        <end position="315"/>
    </location>
</feature>
<feature type="region of interest" description="Disordered" evidence="1">
    <location>
        <begin position="497"/>
        <end position="516"/>
    </location>
</feature>
<feature type="compositionally biased region" description="Basic and acidic residues" evidence="1">
    <location>
        <begin position="501"/>
        <end position="512"/>
    </location>
</feature>
<reference evidence="3" key="1">
    <citation type="submission" date="2014-04" db="EMBL/GenBank/DDBJ databases">
        <title>Evolutionary Origins and Diversification of the Mycorrhizal Mutualists.</title>
        <authorList>
            <consortium name="DOE Joint Genome Institute"/>
            <consortium name="Mycorrhizal Genomics Consortium"/>
            <person name="Kohler A."/>
            <person name="Kuo A."/>
            <person name="Nagy L.G."/>
            <person name="Floudas D."/>
            <person name="Copeland A."/>
            <person name="Barry K.W."/>
            <person name="Cichocki N."/>
            <person name="Veneault-Fourrey C."/>
            <person name="LaButti K."/>
            <person name="Lindquist E.A."/>
            <person name="Lipzen A."/>
            <person name="Lundell T."/>
            <person name="Morin E."/>
            <person name="Murat C."/>
            <person name="Riley R."/>
            <person name="Ohm R."/>
            <person name="Sun H."/>
            <person name="Tunlid A."/>
            <person name="Henrissat B."/>
            <person name="Grigoriev I.V."/>
            <person name="Hibbett D.S."/>
            <person name="Martin F."/>
        </authorList>
    </citation>
    <scope>NUCLEOTIDE SEQUENCE [LARGE SCALE GENOMIC DNA]</scope>
    <source>
        <strain evidence="3">FD-334 SS-4</strain>
    </source>
</reference>
<keyword evidence="3" id="KW-1185">Reference proteome</keyword>
<gene>
    <name evidence="2" type="ORF">HYPSUDRAFT_207659</name>
</gene>
<feature type="compositionally biased region" description="Low complexity" evidence="1">
    <location>
        <begin position="387"/>
        <end position="397"/>
    </location>
</feature>
<proteinExistence type="predicted"/>
<evidence type="ECO:0000313" key="2">
    <source>
        <dbReference type="EMBL" id="KJA15730.1"/>
    </source>
</evidence>